<keyword evidence="4" id="KW-1185">Reference proteome</keyword>
<comment type="similarity">
    <text evidence="1">Belongs to the short-chain dehydrogenases/reductases (SDR) family.</text>
</comment>
<dbReference type="SUPFAM" id="SSF51735">
    <property type="entry name" value="NAD(P)-binding Rossmann-fold domains"/>
    <property type="match status" value="1"/>
</dbReference>
<name>A0A846Y695_9NOCA</name>
<evidence type="ECO:0000313" key="3">
    <source>
        <dbReference type="EMBL" id="NKY54357.1"/>
    </source>
</evidence>
<dbReference type="PANTHER" id="PTHR43477">
    <property type="entry name" value="DIHYDROANTICAPSIN 7-DEHYDROGENASE"/>
    <property type="match status" value="1"/>
</dbReference>
<dbReference type="Gene3D" id="3.40.50.720">
    <property type="entry name" value="NAD(P)-binding Rossmann-like Domain"/>
    <property type="match status" value="1"/>
</dbReference>
<dbReference type="InterPro" id="IPR051122">
    <property type="entry name" value="SDR_DHRS6-like"/>
</dbReference>
<dbReference type="FunFam" id="3.40.50.720:FF:000084">
    <property type="entry name" value="Short-chain dehydrogenase reductase"/>
    <property type="match status" value="1"/>
</dbReference>
<dbReference type="CDD" id="cd05233">
    <property type="entry name" value="SDR_c"/>
    <property type="match status" value="1"/>
</dbReference>
<organism evidence="3 4">
    <name type="scientific">Nocardia vermiculata</name>
    <dbReference type="NCBI Taxonomy" id="257274"/>
    <lineage>
        <taxon>Bacteria</taxon>
        <taxon>Bacillati</taxon>
        <taxon>Actinomycetota</taxon>
        <taxon>Actinomycetes</taxon>
        <taxon>Mycobacteriales</taxon>
        <taxon>Nocardiaceae</taxon>
        <taxon>Nocardia</taxon>
    </lineage>
</organism>
<gene>
    <name evidence="3" type="ORF">HGA08_29655</name>
</gene>
<comment type="caution">
    <text evidence="3">The sequence shown here is derived from an EMBL/GenBank/DDBJ whole genome shotgun (WGS) entry which is preliminary data.</text>
</comment>
<reference evidence="3 4" key="1">
    <citation type="submission" date="2020-04" db="EMBL/GenBank/DDBJ databases">
        <title>MicrobeNet Type strains.</title>
        <authorList>
            <person name="Nicholson A.C."/>
        </authorList>
    </citation>
    <scope>NUCLEOTIDE SEQUENCE [LARGE SCALE GENOMIC DNA]</scope>
    <source>
        <strain evidence="3 4">JCM 12354</strain>
    </source>
</reference>
<protein>
    <submittedName>
        <fullName evidence="3">SDR family oxidoreductase</fullName>
    </submittedName>
</protein>
<dbReference type="PANTHER" id="PTHR43477:SF1">
    <property type="entry name" value="DIHYDROANTICAPSIN 7-DEHYDROGENASE"/>
    <property type="match status" value="1"/>
</dbReference>
<dbReference type="GO" id="GO:0016491">
    <property type="term" value="F:oxidoreductase activity"/>
    <property type="evidence" value="ECO:0007669"/>
    <property type="project" value="UniProtKB-KW"/>
</dbReference>
<dbReference type="Pfam" id="PF13561">
    <property type="entry name" value="adh_short_C2"/>
    <property type="match status" value="1"/>
</dbReference>
<dbReference type="EMBL" id="JAAXOP010000028">
    <property type="protein sequence ID" value="NKY54357.1"/>
    <property type="molecule type" value="Genomic_DNA"/>
</dbReference>
<proteinExistence type="inferred from homology"/>
<dbReference type="AlphaFoldDB" id="A0A846Y695"/>
<dbReference type="InterPro" id="IPR002347">
    <property type="entry name" value="SDR_fam"/>
</dbReference>
<dbReference type="InterPro" id="IPR036291">
    <property type="entry name" value="NAD(P)-bd_dom_sf"/>
</dbReference>
<dbReference type="Proteomes" id="UP000565711">
    <property type="component" value="Unassembled WGS sequence"/>
</dbReference>
<accession>A0A846Y695</accession>
<dbReference type="PRINTS" id="PR00081">
    <property type="entry name" value="GDHRDH"/>
</dbReference>
<evidence type="ECO:0000313" key="4">
    <source>
        <dbReference type="Proteomes" id="UP000565711"/>
    </source>
</evidence>
<evidence type="ECO:0000256" key="2">
    <source>
        <dbReference type="ARBA" id="ARBA00023002"/>
    </source>
</evidence>
<keyword evidence="2" id="KW-0560">Oxidoreductase</keyword>
<evidence type="ECO:0000256" key="1">
    <source>
        <dbReference type="ARBA" id="ARBA00006484"/>
    </source>
</evidence>
<sequence length="283" mass="29642">MTTDNLDTPSVTELVEAAEEITDLPARFRLDGRRYVVLGGGRGMGRHTSHSLAQLGARVVVVDSEQERADAVAAEIGDAAVARVVDATNDKEMSAFATDIGSIDGVVDVIGIARYEALLDVSEADWMWEHDIVLRHAWLAVRHFGRRLAQQGRGTLTFVASVSGLSSAPGHGAYGVFKAGLVSLVRTAAVELGPSGVRVNAVAPGFVLTPRMADVLDEAQLENSRAGAPLTRLTTPSDIAAGITFLVSDLAAAITGQTLVIDAGATSSYPYRMGGSDSSPADE</sequence>